<evidence type="ECO:0000256" key="2">
    <source>
        <dbReference type="ARBA" id="ARBA00023015"/>
    </source>
</evidence>
<dbReference type="Gene3D" id="1.10.1740.10">
    <property type="match status" value="1"/>
</dbReference>
<sequence length="170" mass="18868">MNPHEPADTARPVAPTGTDEEFSAFYRLNVKHLVGFLILQGGSSVDAADVAQETMCTAYRRWSAIEHPRAWAFRVASRGLARRMFAVETPTANPPEPTPLWRGGEADLTALRTDLVEALAALPPRQRQVLAWSLYEYTPAEIAEELGIDVDAVRSSLYKARRAIGKDHLR</sequence>
<dbReference type="Pfam" id="PF08281">
    <property type="entry name" value="Sigma70_r4_2"/>
    <property type="match status" value="1"/>
</dbReference>
<dbReference type="Gene3D" id="1.10.10.10">
    <property type="entry name" value="Winged helix-like DNA-binding domain superfamily/Winged helix DNA-binding domain"/>
    <property type="match status" value="1"/>
</dbReference>
<keyword evidence="9" id="KW-1185">Reference proteome</keyword>
<evidence type="ECO:0000259" key="7">
    <source>
        <dbReference type="Pfam" id="PF08281"/>
    </source>
</evidence>
<dbReference type="RefSeq" id="WP_075127137.1">
    <property type="nucleotide sequence ID" value="NZ_MSIE01000035.1"/>
</dbReference>
<dbReference type="GO" id="GO:0003677">
    <property type="term" value="F:DNA binding"/>
    <property type="evidence" value="ECO:0007669"/>
    <property type="project" value="UniProtKB-KW"/>
</dbReference>
<keyword evidence="3" id="KW-0731">Sigma factor</keyword>
<keyword evidence="2" id="KW-0805">Transcription regulation</keyword>
<feature type="domain" description="RNA polymerase sigma-70 region 2" evidence="6">
    <location>
        <begin position="26"/>
        <end position="81"/>
    </location>
</feature>
<evidence type="ECO:0000313" key="8">
    <source>
        <dbReference type="EMBL" id="OLF15895.1"/>
    </source>
</evidence>
<dbReference type="CDD" id="cd06171">
    <property type="entry name" value="Sigma70_r4"/>
    <property type="match status" value="1"/>
</dbReference>
<organism evidence="8 9">
    <name type="scientific">Actinophytocola xanthii</name>
    <dbReference type="NCBI Taxonomy" id="1912961"/>
    <lineage>
        <taxon>Bacteria</taxon>
        <taxon>Bacillati</taxon>
        <taxon>Actinomycetota</taxon>
        <taxon>Actinomycetes</taxon>
        <taxon>Pseudonocardiales</taxon>
        <taxon>Pseudonocardiaceae</taxon>
    </lineage>
</organism>
<proteinExistence type="inferred from homology"/>
<dbReference type="InterPro" id="IPR014284">
    <property type="entry name" value="RNA_pol_sigma-70_dom"/>
</dbReference>
<dbReference type="GO" id="GO:0016987">
    <property type="term" value="F:sigma factor activity"/>
    <property type="evidence" value="ECO:0007669"/>
    <property type="project" value="UniProtKB-KW"/>
</dbReference>
<evidence type="ECO:0000256" key="4">
    <source>
        <dbReference type="ARBA" id="ARBA00023125"/>
    </source>
</evidence>
<dbReference type="EMBL" id="MSIE01000035">
    <property type="protein sequence ID" value="OLF15895.1"/>
    <property type="molecule type" value="Genomic_DNA"/>
</dbReference>
<dbReference type="SUPFAM" id="SSF88946">
    <property type="entry name" value="Sigma2 domain of RNA polymerase sigma factors"/>
    <property type="match status" value="1"/>
</dbReference>
<accession>A0A1Q8CNF8</accession>
<dbReference type="GO" id="GO:0006352">
    <property type="term" value="P:DNA-templated transcription initiation"/>
    <property type="evidence" value="ECO:0007669"/>
    <property type="project" value="InterPro"/>
</dbReference>
<feature type="domain" description="RNA polymerase sigma factor 70 region 4 type 2" evidence="7">
    <location>
        <begin position="114"/>
        <end position="163"/>
    </location>
</feature>
<keyword evidence="5" id="KW-0804">Transcription</keyword>
<gene>
    <name evidence="8" type="ORF">BU204_19480</name>
</gene>
<comment type="caution">
    <text evidence="8">The sequence shown here is derived from an EMBL/GenBank/DDBJ whole genome shotgun (WGS) entry which is preliminary data.</text>
</comment>
<dbReference type="OrthoDB" id="3608473at2"/>
<dbReference type="Pfam" id="PF04542">
    <property type="entry name" value="Sigma70_r2"/>
    <property type="match status" value="1"/>
</dbReference>
<evidence type="ECO:0000256" key="1">
    <source>
        <dbReference type="ARBA" id="ARBA00010641"/>
    </source>
</evidence>
<dbReference type="Proteomes" id="UP000185596">
    <property type="component" value="Unassembled WGS sequence"/>
</dbReference>
<dbReference type="InterPro" id="IPR013324">
    <property type="entry name" value="RNA_pol_sigma_r3/r4-like"/>
</dbReference>
<dbReference type="STRING" id="1912961.BU204_19480"/>
<dbReference type="AlphaFoldDB" id="A0A1Q8CNF8"/>
<evidence type="ECO:0000259" key="6">
    <source>
        <dbReference type="Pfam" id="PF04542"/>
    </source>
</evidence>
<evidence type="ECO:0008006" key="10">
    <source>
        <dbReference type="Google" id="ProtNLM"/>
    </source>
</evidence>
<dbReference type="NCBIfam" id="TIGR02937">
    <property type="entry name" value="sigma70-ECF"/>
    <property type="match status" value="1"/>
</dbReference>
<dbReference type="InterPro" id="IPR036388">
    <property type="entry name" value="WH-like_DNA-bd_sf"/>
</dbReference>
<protein>
    <recommendedName>
        <fullName evidence="10">RNA polymerase sigma factor 70 region 4 type 2 domain-containing protein</fullName>
    </recommendedName>
</protein>
<evidence type="ECO:0000256" key="3">
    <source>
        <dbReference type="ARBA" id="ARBA00023082"/>
    </source>
</evidence>
<evidence type="ECO:0000313" key="9">
    <source>
        <dbReference type="Proteomes" id="UP000185596"/>
    </source>
</evidence>
<keyword evidence="4" id="KW-0238">DNA-binding</keyword>
<dbReference type="InterPro" id="IPR007627">
    <property type="entry name" value="RNA_pol_sigma70_r2"/>
</dbReference>
<evidence type="ECO:0000256" key="5">
    <source>
        <dbReference type="ARBA" id="ARBA00023163"/>
    </source>
</evidence>
<dbReference type="InterPro" id="IPR013249">
    <property type="entry name" value="RNA_pol_sigma70_r4_t2"/>
</dbReference>
<reference evidence="8 9" key="1">
    <citation type="submission" date="2016-12" db="EMBL/GenBank/DDBJ databases">
        <title>The draft genome sequence of Actinophytocola sp. 11-183.</title>
        <authorList>
            <person name="Wang W."/>
            <person name="Yuan L."/>
        </authorList>
    </citation>
    <scope>NUCLEOTIDE SEQUENCE [LARGE SCALE GENOMIC DNA]</scope>
    <source>
        <strain evidence="8 9">11-183</strain>
    </source>
</reference>
<dbReference type="PANTHER" id="PTHR43133">
    <property type="entry name" value="RNA POLYMERASE ECF-TYPE SIGMA FACTO"/>
    <property type="match status" value="1"/>
</dbReference>
<name>A0A1Q8CNF8_9PSEU</name>
<dbReference type="PANTHER" id="PTHR43133:SF8">
    <property type="entry name" value="RNA POLYMERASE SIGMA FACTOR HI_1459-RELATED"/>
    <property type="match status" value="1"/>
</dbReference>
<dbReference type="SUPFAM" id="SSF88659">
    <property type="entry name" value="Sigma3 and sigma4 domains of RNA polymerase sigma factors"/>
    <property type="match status" value="1"/>
</dbReference>
<dbReference type="InterPro" id="IPR013325">
    <property type="entry name" value="RNA_pol_sigma_r2"/>
</dbReference>
<comment type="similarity">
    <text evidence="1">Belongs to the sigma-70 factor family. ECF subfamily.</text>
</comment>
<dbReference type="InterPro" id="IPR039425">
    <property type="entry name" value="RNA_pol_sigma-70-like"/>
</dbReference>